<keyword evidence="2" id="KW-1185">Reference proteome</keyword>
<name>A0ABV3S266_9LACO</name>
<proteinExistence type="predicted"/>
<organism evidence="1 2">
    <name type="scientific">Leuconostoc aquikimchii</name>
    <dbReference type="NCBI Taxonomy" id="3236804"/>
    <lineage>
        <taxon>Bacteria</taxon>
        <taxon>Bacillati</taxon>
        <taxon>Bacillota</taxon>
        <taxon>Bacilli</taxon>
        <taxon>Lactobacillales</taxon>
        <taxon>Lactobacillaceae</taxon>
        <taxon>Leuconostoc</taxon>
    </lineage>
</organism>
<dbReference type="EMBL" id="JBFPER010000001">
    <property type="protein sequence ID" value="MEX0380426.1"/>
    <property type="molecule type" value="Genomic_DNA"/>
</dbReference>
<evidence type="ECO:0000313" key="1">
    <source>
        <dbReference type="EMBL" id="MEX0380426.1"/>
    </source>
</evidence>
<gene>
    <name evidence="1" type="ORF">AB3K24_03560</name>
</gene>
<accession>A0ABV3S266</accession>
<sequence>MTKNELFNLMTTHKAQIATIKFYDMADRYILTMGDQHIDLSDSDAENLMTDLNVEDFVAITILNQHMSAKITK</sequence>
<protein>
    <submittedName>
        <fullName evidence="1">Phosphate acetyltransferase</fullName>
    </submittedName>
</protein>
<evidence type="ECO:0000313" key="2">
    <source>
        <dbReference type="Proteomes" id="UP001556617"/>
    </source>
</evidence>
<comment type="caution">
    <text evidence="1">The sequence shown here is derived from an EMBL/GenBank/DDBJ whole genome shotgun (WGS) entry which is preliminary data.</text>
</comment>
<dbReference type="RefSeq" id="WP_367973831.1">
    <property type="nucleotide sequence ID" value="NZ_JBFPEQ010000001.1"/>
</dbReference>
<reference evidence="1 2" key="1">
    <citation type="submission" date="2024-07" db="EMBL/GenBank/DDBJ databases">
        <authorList>
            <person name="Yun M."/>
        </authorList>
    </citation>
    <scope>NUCLEOTIDE SEQUENCE [LARGE SCALE GENOMIC DNA]</scope>
    <source>
        <strain evidence="1 2">MS01</strain>
    </source>
</reference>
<dbReference type="Proteomes" id="UP001556617">
    <property type="component" value="Unassembled WGS sequence"/>
</dbReference>